<feature type="transmembrane region" description="Helical" evidence="1">
    <location>
        <begin position="30"/>
        <end position="50"/>
    </location>
</feature>
<keyword evidence="3" id="KW-1185">Reference proteome</keyword>
<evidence type="ECO:0000313" key="3">
    <source>
        <dbReference type="Proteomes" id="UP000076842"/>
    </source>
</evidence>
<feature type="transmembrane region" description="Helical" evidence="1">
    <location>
        <begin position="98"/>
        <end position="117"/>
    </location>
</feature>
<dbReference type="Proteomes" id="UP000076842">
    <property type="component" value="Unassembled WGS sequence"/>
</dbReference>
<protein>
    <submittedName>
        <fullName evidence="2">Uncharacterized protein</fullName>
    </submittedName>
</protein>
<feature type="transmembrane region" description="Helical" evidence="1">
    <location>
        <begin position="71"/>
        <end position="92"/>
    </location>
</feature>
<name>A0A165D996_9BASI</name>
<dbReference type="AlphaFoldDB" id="A0A165D996"/>
<reference evidence="2 3" key="1">
    <citation type="journal article" date="2016" name="Mol. Biol. Evol.">
        <title>Comparative Genomics of Early-Diverging Mushroom-Forming Fungi Provides Insights into the Origins of Lignocellulose Decay Capabilities.</title>
        <authorList>
            <person name="Nagy L.G."/>
            <person name="Riley R."/>
            <person name="Tritt A."/>
            <person name="Adam C."/>
            <person name="Daum C."/>
            <person name="Floudas D."/>
            <person name="Sun H."/>
            <person name="Yadav J.S."/>
            <person name="Pangilinan J."/>
            <person name="Larsson K.H."/>
            <person name="Matsuura K."/>
            <person name="Barry K."/>
            <person name="Labutti K."/>
            <person name="Kuo R."/>
            <person name="Ohm R.A."/>
            <person name="Bhattacharya S.S."/>
            <person name="Shirouzu T."/>
            <person name="Yoshinaga Y."/>
            <person name="Martin F.M."/>
            <person name="Grigoriev I.V."/>
            <person name="Hibbett D.S."/>
        </authorList>
    </citation>
    <scope>NUCLEOTIDE SEQUENCE [LARGE SCALE GENOMIC DNA]</scope>
    <source>
        <strain evidence="2 3">HHB12733</strain>
    </source>
</reference>
<dbReference type="InParanoid" id="A0A165D996"/>
<accession>A0A165D996</accession>
<proteinExistence type="predicted"/>
<keyword evidence="1" id="KW-0472">Membrane</keyword>
<keyword evidence="1" id="KW-0812">Transmembrane</keyword>
<evidence type="ECO:0000256" key="1">
    <source>
        <dbReference type="SAM" id="Phobius"/>
    </source>
</evidence>
<keyword evidence="1" id="KW-1133">Transmembrane helix</keyword>
<gene>
    <name evidence="2" type="ORF">CALCODRAFT_93046</name>
</gene>
<dbReference type="OrthoDB" id="3349377at2759"/>
<evidence type="ECO:0000313" key="2">
    <source>
        <dbReference type="EMBL" id="KZT52329.1"/>
    </source>
</evidence>
<organism evidence="2 3">
    <name type="scientific">Calocera cornea HHB12733</name>
    <dbReference type="NCBI Taxonomy" id="1353952"/>
    <lineage>
        <taxon>Eukaryota</taxon>
        <taxon>Fungi</taxon>
        <taxon>Dikarya</taxon>
        <taxon>Basidiomycota</taxon>
        <taxon>Agaricomycotina</taxon>
        <taxon>Dacrymycetes</taxon>
        <taxon>Dacrymycetales</taxon>
        <taxon>Dacrymycetaceae</taxon>
        <taxon>Calocera</taxon>
    </lineage>
</organism>
<sequence length="161" mass="18068">MAVEDAFASYVQVPGICAISNKPAWLWSGWVGALIFESIVWVLLVWAAYQRSYFTSRFRCKNLSSCLLQDGIFYNTVILIFQIINLLAFTVFPDPLFLVAYVPDWTLSTVLIARIYLHLRDVATSSDWAQATTVTETSGPFDEEGPDRGVIIARPADRVVP</sequence>
<dbReference type="EMBL" id="KV424070">
    <property type="protein sequence ID" value="KZT52329.1"/>
    <property type="molecule type" value="Genomic_DNA"/>
</dbReference>